<evidence type="ECO:0000313" key="3">
    <source>
        <dbReference type="EMBL" id="CAB5394726.1"/>
    </source>
</evidence>
<evidence type="ECO:0000313" key="4">
    <source>
        <dbReference type="Proteomes" id="UP000684084"/>
    </source>
</evidence>
<keyword evidence="2" id="KW-1133">Transmembrane helix</keyword>
<keyword evidence="2" id="KW-0472">Membrane</keyword>
<dbReference type="Proteomes" id="UP000684084">
    <property type="component" value="Unassembled WGS sequence"/>
</dbReference>
<accession>A0A916A0B1</accession>
<dbReference type="OrthoDB" id="2406070at2759"/>
<comment type="caution">
    <text evidence="3">The sequence shown here is derived from an EMBL/GenBank/DDBJ whole genome shotgun (WGS) entry which is preliminary data.</text>
</comment>
<feature type="transmembrane region" description="Helical" evidence="2">
    <location>
        <begin position="6"/>
        <end position="26"/>
    </location>
</feature>
<proteinExistence type="predicted"/>
<keyword evidence="2" id="KW-0812">Transmembrane</keyword>
<dbReference type="Pfam" id="PF23670">
    <property type="entry name" value="PIGBOS1"/>
    <property type="match status" value="1"/>
</dbReference>
<organism evidence="3 4">
    <name type="scientific">Rhizophagus irregularis</name>
    <dbReference type="NCBI Taxonomy" id="588596"/>
    <lineage>
        <taxon>Eukaryota</taxon>
        <taxon>Fungi</taxon>
        <taxon>Fungi incertae sedis</taxon>
        <taxon>Mucoromycota</taxon>
        <taxon>Glomeromycotina</taxon>
        <taxon>Glomeromycetes</taxon>
        <taxon>Glomerales</taxon>
        <taxon>Glomeraceae</taxon>
        <taxon>Rhizophagus</taxon>
    </lineage>
</organism>
<dbReference type="VEuPathDB" id="FungiDB:RhiirFUN_007301"/>
<evidence type="ECO:0000256" key="2">
    <source>
        <dbReference type="SAM" id="Phobius"/>
    </source>
</evidence>
<sequence>MNFFIRYKSIIAGSIIGIGTSIYTFVPTFEQLKRETSGTFILSDNQTESNLNTVSNKKPASEKAKFINKQR</sequence>
<evidence type="ECO:0000256" key="1">
    <source>
        <dbReference type="SAM" id="MobiDB-lite"/>
    </source>
</evidence>
<dbReference type="InterPro" id="IPR057394">
    <property type="entry name" value="PIGBOS1"/>
</dbReference>
<dbReference type="EMBL" id="CAGKOT010000091">
    <property type="protein sequence ID" value="CAB5394726.1"/>
    <property type="molecule type" value="Genomic_DNA"/>
</dbReference>
<dbReference type="AlphaFoldDB" id="A0A916A0B1"/>
<protein>
    <submittedName>
        <fullName evidence="3">Uncharacterized protein</fullName>
    </submittedName>
</protein>
<name>A0A916A0B1_9GLOM</name>
<feature type="region of interest" description="Disordered" evidence="1">
    <location>
        <begin position="51"/>
        <end position="71"/>
    </location>
</feature>
<reference evidence="3" key="1">
    <citation type="submission" date="2020-05" db="EMBL/GenBank/DDBJ databases">
        <authorList>
            <person name="Rincon C."/>
            <person name="Sanders R I."/>
            <person name="Robbins C."/>
            <person name="Chaturvedi A."/>
        </authorList>
    </citation>
    <scope>NUCLEOTIDE SEQUENCE</scope>
    <source>
        <strain evidence="3">CHB12</strain>
    </source>
</reference>
<gene>
    <name evidence="3" type="ORF">CHRIB12_LOCUS23467</name>
</gene>